<dbReference type="CDD" id="cd04301">
    <property type="entry name" value="NAT_SF"/>
    <property type="match status" value="1"/>
</dbReference>
<dbReference type="Pfam" id="PF00583">
    <property type="entry name" value="Acetyltransf_1"/>
    <property type="match status" value="1"/>
</dbReference>
<sequence>MSVALRTASVADLDAIMALEERLFVSDAWSRETMRLELASPHGHYLAAVDEADALLGYAGAALPVGGDFGEIQTIGVDEAARGRGLGRTLMEALLARARERGVPRMLLEVRADNPVAQSLYASLGFEIIAVRPRYYQPDDVDALVQELVLSPPRPAPAIGQEVLG</sequence>
<keyword evidence="2" id="KW-0012">Acyltransferase</keyword>
<dbReference type="Gene3D" id="3.40.630.30">
    <property type="match status" value="1"/>
</dbReference>
<accession>A0AA37UTP9</accession>
<dbReference type="GO" id="GO:0008080">
    <property type="term" value="F:N-acetyltransferase activity"/>
    <property type="evidence" value="ECO:0007669"/>
    <property type="project" value="InterPro"/>
</dbReference>
<protein>
    <recommendedName>
        <fullName evidence="3">N-acetyltransferase domain-containing protein</fullName>
    </recommendedName>
</protein>
<dbReference type="InterPro" id="IPR050832">
    <property type="entry name" value="Bact_Acetyltransf"/>
</dbReference>
<evidence type="ECO:0000313" key="5">
    <source>
        <dbReference type="Proteomes" id="UP001157160"/>
    </source>
</evidence>
<gene>
    <name evidence="4" type="ORF">GCM10025874_14300</name>
</gene>
<dbReference type="PANTHER" id="PTHR43877">
    <property type="entry name" value="AMINOALKYLPHOSPHONATE N-ACETYLTRANSFERASE-RELATED-RELATED"/>
    <property type="match status" value="1"/>
</dbReference>
<dbReference type="InterPro" id="IPR006464">
    <property type="entry name" value="AcTrfase_RimI/Ard1"/>
</dbReference>
<feature type="domain" description="N-acetyltransferase" evidence="3">
    <location>
        <begin position="3"/>
        <end position="155"/>
    </location>
</feature>
<dbReference type="RefSeq" id="WP_284231500.1">
    <property type="nucleotide sequence ID" value="NZ_BSUL01000001.1"/>
</dbReference>
<proteinExistence type="predicted"/>
<dbReference type="EMBL" id="BSUL01000001">
    <property type="protein sequence ID" value="GMA28177.1"/>
    <property type="molecule type" value="Genomic_DNA"/>
</dbReference>
<dbReference type="NCBIfam" id="TIGR01575">
    <property type="entry name" value="rimI"/>
    <property type="match status" value="1"/>
</dbReference>
<keyword evidence="1" id="KW-0808">Transferase</keyword>
<reference evidence="4 5" key="1">
    <citation type="journal article" date="2014" name="Int. J. Syst. Evol. Microbiol.">
        <title>Complete genome sequence of Corynebacterium casei LMG S-19264T (=DSM 44701T), isolated from a smear-ripened cheese.</title>
        <authorList>
            <consortium name="US DOE Joint Genome Institute (JGI-PGF)"/>
            <person name="Walter F."/>
            <person name="Albersmeier A."/>
            <person name="Kalinowski J."/>
            <person name="Ruckert C."/>
        </authorList>
    </citation>
    <scope>NUCLEOTIDE SEQUENCE [LARGE SCALE GENOMIC DNA]</scope>
    <source>
        <strain evidence="4 5">NBRC 112289</strain>
    </source>
</reference>
<dbReference type="SUPFAM" id="SSF55729">
    <property type="entry name" value="Acyl-CoA N-acyltransferases (Nat)"/>
    <property type="match status" value="1"/>
</dbReference>
<dbReference type="InterPro" id="IPR000182">
    <property type="entry name" value="GNAT_dom"/>
</dbReference>
<evidence type="ECO:0000256" key="2">
    <source>
        <dbReference type="ARBA" id="ARBA00023315"/>
    </source>
</evidence>
<dbReference type="PANTHER" id="PTHR43877:SF2">
    <property type="entry name" value="AMINOALKYLPHOSPHONATE N-ACETYLTRANSFERASE-RELATED"/>
    <property type="match status" value="1"/>
</dbReference>
<organism evidence="4 5">
    <name type="scientific">Arenivirga flava</name>
    <dbReference type="NCBI Taxonomy" id="1930060"/>
    <lineage>
        <taxon>Bacteria</taxon>
        <taxon>Bacillati</taxon>
        <taxon>Actinomycetota</taxon>
        <taxon>Actinomycetes</taxon>
        <taxon>Micrococcales</taxon>
        <taxon>Microbacteriaceae</taxon>
        <taxon>Arenivirga</taxon>
    </lineage>
</organism>
<evidence type="ECO:0000256" key="1">
    <source>
        <dbReference type="ARBA" id="ARBA00022679"/>
    </source>
</evidence>
<keyword evidence="5" id="KW-1185">Reference proteome</keyword>
<dbReference type="InterPro" id="IPR016181">
    <property type="entry name" value="Acyl_CoA_acyltransferase"/>
</dbReference>
<comment type="caution">
    <text evidence="4">The sequence shown here is derived from an EMBL/GenBank/DDBJ whole genome shotgun (WGS) entry which is preliminary data.</text>
</comment>
<dbReference type="AlphaFoldDB" id="A0AA37UTP9"/>
<dbReference type="PROSITE" id="PS51186">
    <property type="entry name" value="GNAT"/>
    <property type="match status" value="1"/>
</dbReference>
<name>A0AA37UTP9_9MICO</name>
<evidence type="ECO:0000259" key="3">
    <source>
        <dbReference type="PROSITE" id="PS51186"/>
    </source>
</evidence>
<evidence type="ECO:0000313" key="4">
    <source>
        <dbReference type="EMBL" id="GMA28177.1"/>
    </source>
</evidence>
<dbReference type="Proteomes" id="UP001157160">
    <property type="component" value="Unassembled WGS sequence"/>
</dbReference>